<sequence>MEDESHPRISRHNREFITNGRSVLIVPGCGTGTGGQHHRGAHPLRCSDDGVTSPAPSLDGRGVASAVGAYTIWGMFPAFWPLLEPAAPVEVLAHRIAWTALLMVGVLTVLRGWAALRALSLRSWLMAAAAAGLITVNWGLFIASVFIGRVVEVALGYFISPLFSVLLGILVLRERLRPAHWAALALATAAVAVIAVENGRVPWLALVLGSTFGMYGLIKKTLPLDTVSGLTAEGLVIGPLALATVVWFEVAGSGTLTGHGAGHVLLLLVGGPVTAVPMLLYGAAARRVPLSTIGVLMYLNPTLQFLWGVLVVGEDMPATRWVGFVLVWVALLIFTVDLLRQSRSPRPNPHPRESGYIRA</sequence>
<feature type="transmembrane region" description="Helical" evidence="8">
    <location>
        <begin position="230"/>
        <end position="248"/>
    </location>
</feature>
<evidence type="ECO:0000256" key="8">
    <source>
        <dbReference type="SAM" id="Phobius"/>
    </source>
</evidence>
<evidence type="ECO:0000256" key="6">
    <source>
        <dbReference type="ARBA" id="ARBA00022989"/>
    </source>
</evidence>
<feature type="transmembrane region" description="Helical" evidence="8">
    <location>
        <begin position="318"/>
        <end position="339"/>
    </location>
</feature>
<feature type="transmembrane region" description="Helical" evidence="8">
    <location>
        <begin position="260"/>
        <end position="281"/>
    </location>
</feature>
<protein>
    <submittedName>
        <fullName evidence="10">EamA family transporter RarD</fullName>
    </submittedName>
</protein>
<evidence type="ECO:0000256" key="4">
    <source>
        <dbReference type="ARBA" id="ARBA00022475"/>
    </source>
</evidence>
<feature type="transmembrane region" description="Helical" evidence="8">
    <location>
        <begin position="95"/>
        <end position="113"/>
    </location>
</feature>
<dbReference type="SUPFAM" id="SSF103481">
    <property type="entry name" value="Multidrug resistance efflux transporter EmrE"/>
    <property type="match status" value="2"/>
</dbReference>
<dbReference type="InterPro" id="IPR037185">
    <property type="entry name" value="EmrE-like"/>
</dbReference>
<dbReference type="Proteomes" id="UP000586918">
    <property type="component" value="Unassembled WGS sequence"/>
</dbReference>
<keyword evidence="11" id="KW-1185">Reference proteome</keyword>
<evidence type="ECO:0000313" key="10">
    <source>
        <dbReference type="EMBL" id="NMH94207.1"/>
    </source>
</evidence>
<reference evidence="10 11" key="1">
    <citation type="submission" date="2020-04" db="EMBL/GenBank/DDBJ databases">
        <authorList>
            <person name="Klaysubun C."/>
            <person name="Duangmal K."/>
            <person name="Lipun K."/>
        </authorList>
    </citation>
    <scope>NUCLEOTIDE SEQUENCE [LARGE SCALE GENOMIC DNA]</scope>
    <source>
        <strain evidence="10 11">DSM 45300</strain>
    </source>
</reference>
<evidence type="ECO:0000256" key="7">
    <source>
        <dbReference type="ARBA" id="ARBA00023136"/>
    </source>
</evidence>
<evidence type="ECO:0000256" key="3">
    <source>
        <dbReference type="ARBA" id="ARBA00022448"/>
    </source>
</evidence>
<evidence type="ECO:0000313" key="11">
    <source>
        <dbReference type="Proteomes" id="UP000586918"/>
    </source>
</evidence>
<keyword evidence="5 8" id="KW-0812">Transmembrane</keyword>
<dbReference type="GO" id="GO:0005886">
    <property type="term" value="C:plasma membrane"/>
    <property type="evidence" value="ECO:0007669"/>
    <property type="project" value="UniProtKB-SubCell"/>
</dbReference>
<feature type="transmembrane region" description="Helical" evidence="8">
    <location>
        <begin position="125"/>
        <end position="147"/>
    </location>
</feature>
<comment type="caution">
    <text evidence="10">The sequence shown here is derived from an EMBL/GenBank/DDBJ whole genome shotgun (WGS) entry which is preliminary data.</text>
</comment>
<keyword evidence="4" id="KW-1003">Cell membrane</keyword>
<evidence type="ECO:0000256" key="5">
    <source>
        <dbReference type="ARBA" id="ARBA00022692"/>
    </source>
</evidence>
<gene>
    <name evidence="10" type="primary">rarD</name>
    <name evidence="10" type="ORF">HF519_22030</name>
</gene>
<feature type="transmembrane region" description="Helical" evidence="8">
    <location>
        <begin position="153"/>
        <end position="172"/>
    </location>
</feature>
<dbReference type="InterPro" id="IPR000620">
    <property type="entry name" value="EamA_dom"/>
</dbReference>
<dbReference type="NCBIfam" id="TIGR00688">
    <property type="entry name" value="rarD"/>
    <property type="match status" value="1"/>
</dbReference>
<dbReference type="PANTHER" id="PTHR22911">
    <property type="entry name" value="ACYL-MALONYL CONDENSING ENZYME-RELATED"/>
    <property type="match status" value="1"/>
</dbReference>
<dbReference type="AlphaFoldDB" id="A0A848DN50"/>
<comment type="subcellular location">
    <subcellularLocation>
        <location evidence="1">Cell membrane</location>
        <topology evidence="1">Multi-pass membrane protein</topology>
    </subcellularLocation>
</comment>
<evidence type="ECO:0000256" key="2">
    <source>
        <dbReference type="ARBA" id="ARBA00007362"/>
    </source>
</evidence>
<feature type="domain" description="EamA" evidence="9">
    <location>
        <begin position="61"/>
        <end position="195"/>
    </location>
</feature>
<evidence type="ECO:0000256" key="1">
    <source>
        <dbReference type="ARBA" id="ARBA00004651"/>
    </source>
</evidence>
<name>A0A848DN50_9PSEU</name>
<feature type="transmembrane region" description="Helical" evidence="8">
    <location>
        <begin position="202"/>
        <end position="218"/>
    </location>
</feature>
<feature type="transmembrane region" description="Helical" evidence="8">
    <location>
        <begin position="179"/>
        <end position="196"/>
    </location>
</feature>
<feature type="transmembrane region" description="Helical" evidence="8">
    <location>
        <begin position="293"/>
        <end position="312"/>
    </location>
</feature>
<dbReference type="EMBL" id="JAAXKZ010000099">
    <property type="protein sequence ID" value="NMH94207.1"/>
    <property type="molecule type" value="Genomic_DNA"/>
</dbReference>
<evidence type="ECO:0000259" key="9">
    <source>
        <dbReference type="Pfam" id="PF00892"/>
    </source>
</evidence>
<organism evidence="10 11">
    <name type="scientific">Pseudonocardia bannensis</name>
    <dbReference type="NCBI Taxonomy" id="630973"/>
    <lineage>
        <taxon>Bacteria</taxon>
        <taxon>Bacillati</taxon>
        <taxon>Actinomycetota</taxon>
        <taxon>Actinomycetes</taxon>
        <taxon>Pseudonocardiales</taxon>
        <taxon>Pseudonocardiaceae</taxon>
        <taxon>Pseudonocardia</taxon>
    </lineage>
</organism>
<dbReference type="InterPro" id="IPR004626">
    <property type="entry name" value="RarD"/>
</dbReference>
<comment type="similarity">
    <text evidence="2">Belongs to the EamA transporter family.</text>
</comment>
<keyword evidence="7 8" id="KW-0472">Membrane</keyword>
<keyword evidence="6 8" id="KW-1133">Transmembrane helix</keyword>
<accession>A0A848DN50</accession>
<feature type="transmembrane region" description="Helical" evidence="8">
    <location>
        <begin position="63"/>
        <end position="83"/>
    </location>
</feature>
<dbReference type="PANTHER" id="PTHR22911:SF137">
    <property type="entry name" value="SOLUTE CARRIER FAMILY 35 MEMBER G2-RELATED"/>
    <property type="match status" value="1"/>
</dbReference>
<dbReference type="Pfam" id="PF00892">
    <property type="entry name" value="EamA"/>
    <property type="match status" value="1"/>
</dbReference>
<proteinExistence type="inferred from homology"/>
<keyword evidence="3" id="KW-0813">Transport</keyword>